<keyword evidence="4" id="KW-1185">Reference proteome</keyword>
<dbReference type="AlphaFoldDB" id="A0AA87YZQ1"/>
<comment type="caution">
    <text evidence="3">The sequence shown here is derived from an EMBL/GenBank/DDBJ whole genome shotgun (WGS) entry which is preliminary data.</text>
</comment>
<reference evidence="3" key="1">
    <citation type="submission" date="2023-07" db="EMBL/GenBank/DDBJ databases">
        <title>draft genome sequence of fig (Ficus carica).</title>
        <authorList>
            <person name="Takahashi T."/>
            <person name="Nishimura K."/>
        </authorList>
    </citation>
    <scope>NUCLEOTIDE SEQUENCE</scope>
</reference>
<feature type="region of interest" description="Disordered" evidence="2">
    <location>
        <begin position="212"/>
        <end position="334"/>
    </location>
</feature>
<dbReference type="Proteomes" id="UP001187192">
    <property type="component" value="Unassembled WGS sequence"/>
</dbReference>
<accession>A0AA87YZQ1</accession>
<evidence type="ECO:0000256" key="1">
    <source>
        <dbReference type="SAM" id="Coils"/>
    </source>
</evidence>
<feature type="compositionally biased region" description="Acidic residues" evidence="2">
    <location>
        <begin position="217"/>
        <end position="234"/>
    </location>
</feature>
<evidence type="ECO:0000256" key="2">
    <source>
        <dbReference type="SAM" id="MobiDB-lite"/>
    </source>
</evidence>
<evidence type="ECO:0008006" key="5">
    <source>
        <dbReference type="Google" id="ProtNLM"/>
    </source>
</evidence>
<keyword evidence="1" id="KW-0175">Coiled coil</keyword>
<evidence type="ECO:0000313" key="3">
    <source>
        <dbReference type="EMBL" id="GMN21045.1"/>
    </source>
</evidence>
<feature type="compositionally biased region" description="Basic and acidic residues" evidence="2">
    <location>
        <begin position="320"/>
        <end position="334"/>
    </location>
</feature>
<gene>
    <name evidence="3" type="ORF">TIFTF001_040011</name>
</gene>
<name>A0AA87YZQ1_FICCA</name>
<feature type="compositionally biased region" description="Acidic residues" evidence="2">
    <location>
        <begin position="253"/>
        <end position="274"/>
    </location>
</feature>
<evidence type="ECO:0000313" key="4">
    <source>
        <dbReference type="Proteomes" id="UP001187192"/>
    </source>
</evidence>
<feature type="compositionally biased region" description="Acidic residues" evidence="2">
    <location>
        <begin position="283"/>
        <end position="293"/>
    </location>
</feature>
<proteinExistence type="predicted"/>
<protein>
    <recommendedName>
        <fullName evidence="5">Retrotransposon gag domain-containing protein</fullName>
    </recommendedName>
</protein>
<sequence>MDPVRVEEDREAVTSFYESFPLVFDGTRRTVSLGAWLYDMELIFRTSHIQARLQVSLASRCLRADARLWWMTLGEQAMPERTWGHFRSLVIGRYGPIPTEGADAPPRDPEIYQDMHLERYYQYVEYWRAYPAESMGHYYRRFQEAMLPHIPQDIPNPGLQALVILRNGLPPSIRQYVPAPTLDMTIEHMIEYILDAEIVDHAVQADAHLFEPGAPADDIDEPVYEPEPVDEPEPVYEPGPVSPEDPMAADQVQEAEMEVEASDDEMDVHEDQPEDPPIIVISSDDEDDDDEPEHELGFGGWLDEGDDFEEDPEEIPIDDGDGHADSDAASEKMVRPRRTIPVNPAVPDLATVVANLQRQLLEQQQETNRLREQIAQMNQRPQVDEVPPPVHQAPPAYQVPPVVPPVPEVQPEIPMAPVGGQVNVQPVREDLLYERFRHMKAPEFEGPTDPIAADNWLIDIQVILDFMRLTEQEKVLCASFALRKDARHWWMTVQMRRDVLAMD</sequence>
<dbReference type="EMBL" id="BTGU01001306">
    <property type="protein sequence ID" value="GMN21045.1"/>
    <property type="molecule type" value="Genomic_DNA"/>
</dbReference>
<organism evidence="3 4">
    <name type="scientific">Ficus carica</name>
    <name type="common">Common fig</name>
    <dbReference type="NCBI Taxonomy" id="3494"/>
    <lineage>
        <taxon>Eukaryota</taxon>
        <taxon>Viridiplantae</taxon>
        <taxon>Streptophyta</taxon>
        <taxon>Embryophyta</taxon>
        <taxon>Tracheophyta</taxon>
        <taxon>Spermatophyta</taxon>
        <taxon>Magnoliopsida</taxon>
        <taxon>eudicotyledons</taxon>
        <taxon>Gunneridae</taxon>
        <taxon>Pentapetalae</taxon>
        <taxon>rosids</taxon>
        <taxon>fabids</taxon>
        <taxon>Rosales</taxon>
        <taxon>Moraceae</taxon>
        <taxon>Ficeae</taxon>
        <taxon>Ficus</taxon>
    </lineage>
</organism>
<feature type="compositionally biased region" description="Acidic residues" evidence="2">
    <location>
        <begin position="303"/>
        <end position="319"/>
    </location>
</feature>
<feature type="coiled-coil region" evidence="1">
    <location>
        <begin position="353"/>
        <end position="380"/>
    </location>
</feature>